<accession>A0ABQ9H556</accession>
<gene>
    <name evidence="1" type="ORF">PR048_019995</name>
</gene>
<dbReference type="Proteomes" id="UP001159363">
    <property type="component" value="Chromosome 6"/>
</dbReference>
<keyword evidence="2" id="KW-1185">Reference proteome</keyword>
<proteinExistence type="predicted"/>
<comment type="caution">
    <text evidence="1">The sequence shown here is derived from an EMBL/GenBank/DDBJ whole genome shotgun (WGS) entry which is preliminary data.</text>
</comment>
<reference evidence="1 2" key="1">
    <citation type="submission" date="2023-02" db="EMBL/GenBank/DDBJ databases">
        <title>LHISI_Scaffold_Assembly.</title>
        <authorList>
            <person name="Stuart O.P."/>
            <person name="Cleave R."/>
            <person name="Magrath M.J.L."/>
            <person name="Mikheyev A.S."/>
        </authorList>
    </citation>
    <scope>NUCLEOTIDE SEQUENCE [LARGE SCALE GENOMIC DNA]</scope>
    <source>
        <strain evidence="1">Daus_M_001</strain>
        <tissue evidence="1">Leg muscle</tissue>
    </source>
</reference>
<dbReference type="PANTHER" id="PTHR10773:SF19">
    <property type="match status" value="1"/>
</dbReference>
<protein>
    <submittedName>
        <fullName evidence="1">Uncharacterized protein</fullName>
    </submittedName>
</protein>
<name>A0ABQ9H556_9NEOP</name>
<sequence>MWPECKVQRGYNEIASCVKEFIDETVRKVKNNFYFFSDNCGGQNLNHNVVSVYIYAAVHHNVDILHHFMERGHAQNEGDSIHSVIERSSKKIPIYTPMQWYAVVRVARRKMA</sequence>
<evidence type="ECO:0000313" key="2">
    <source>
        <dbReference type="Proteomes" id="UP001159363"/>
    </source>
</evidence>
<dbReference type="EMBL" id="JARBHB010000007">
    <property type="protein sequence ID" value="KAJ8879387.1"/>
    <property type="molecule type" value="Genomic_DNA"/>
</dbReference>
<organism evidence="1 2">
    <name type="scientific">Dryococelus australis</name>
    <dbReference type="NCBI Taxonomy" id="614101"/>
    <lineage>
        <taxon>Eukaryota</taxon>
        <taxon>Metazoa</taxon>
        <taxon>Ecdysozoa</taxon>
        <taxon>Arthropoda</taxon>
        <taxon>Hexapoda</taxon>
        <taxon>Insecta</taxon>
        <taxon>Pterygota</taxon>
        <taxon>Neoptera</taxon>
        <taxon>Polyneoptera</taxon>
        <taxon>Phasmatodea</taxon>
        <taxon>Verophasmatodea</taxon>
        <taxon>Anareolatae</taxon>
        <taxon>Phasmatidae</taxon>
        <taxon>Eurycanthinae</taxon>
        <taxon>Dryococelus</taxon>
    </lineage>
</organism>
<dbReference type="PANTHER" id="PTHR10773">
    <property type="entry name" value="DNA-DIRECTED RNA POLYMERASES I, II, AND III SUBUNIT RPABC2"/>
    <property type="match status" value="1"/>
</dbReference>
<evidence type="ECO:0000313" key="1">
    <source>
        <dbReference type="EMBL" id="KAJ8879387.1"/>
    </source>
</evidence>